<name>A0ABV1VY52_9ACTN</name>
<keyword evidence="2" id="KW-1185">Reference proteome</keyword>
<accession>A0ABV1VY52</accession>
<sequence length="159" mass="16765">MAWDEWEKLKAQAAERQATHMRLNQLAPADGGGGGGSGDLVAHQDDLGAVGHEAYILWDKLHNEADIGRAGAGKDGVGSTAQAAAALKAHAFATGSALDKTVETWMSQVKSVLQACAHISNHLDYSKKRHAEDDAEIATVLRGSDGAAVSVSKLNEYFK</sequence>
<evidence type="ECO:0000313" key="1">
    <source>
        <dbReference type="EMBL" id="MER6976383.1"/>
    </source>
</evidence>
<reference evidence="1 2" key="1">
    <citation type="submission" date="2024-06" db="EMBL/GenBank/DDBJ databases">
        <title>The Natural Products Discovery Center: Release of the First 8490 Sequenced Strains for Exploring Actinobacteria Biosynthetic Diversity.</title>
        <authorList>
            <person name="Kalkreuter E."/>
            <person name="Kautsar S.A."/>
            <person name="Yang D."/>
            <person name="Bader C.D."/>
            <person name="Teijaro C.N."/>
            <person name="Fluegel L."/>
            <person name="Davis C.M."/>
            <person name="Simpson J.R."/>
            <person name="Lauterbach L."/>
            <person name="Steele A.D."/>
            <person name="Gui C."/>
            <person name="Meng S."/>
            <person name="Li G."/>
            <person name="Viehrig K."/>
            <person name="Ye F."/>
            <person name="Su P."/>
            <person name="Kiefer A.F."/>
            <person name="Nichols A."/>
            <person name="Cepeda A.J."/>
            <person name="Yan W."/>
            <person name="Fan B."/>
            <person name="Jiang Y."/>
            <person name="Adhikari A."/>
            <person name="Zheng C.-J."/>
            <person name="Schuster L."/>
            <person name="Cowan T.M."/>
            <person name="Smanski M.J."/>
            <person name="Chevrette M.G."/>
            <person name="De Carvalho L.P.S."/>
            <person name="Shen B."/>
        </authorList>
    </citation>
    <scope>NUCLEOTIDE SEQUENCE [LARGE SCALE GENOMIC DNA]</scope>
    <source>
        <strain evidence="1 2">NPDC000634</strain>
    </source>
</reference>
<protein>
    <recommendedName>
        <fullName evidence="3">AG1 protein</fullName>
    </recommendedName>
</protein>
<gene>
    <name evidence="1" type="ORF">ABT317_04855</name>
</gene>
<evidence type="ECO:0008006" key="3">
    <source>
        <dbReference type="Google" id="ProtNLM"/>
    </source>
</evidence>
<organism evidence="1 2">
    <name type="scientific">Streptomyces carpinensis</name>
    <dbReference type="NCBI Taxonomy" id="66369"/>
    <lineage>
        <taxon>Bacteria</taxon>
        <taxon>Bacillati</taxon>
        <taxon>Actinomycetota</taxon>
        <taxon>Actinomycetes</taxon>
        <taxon>Kitasatosporales</taxon>
        <taxon>Streptomycetaceae</taxon>
        <taxon>Streptomyces</taxon>
    </lineage>
</organism>
<dbReference type="EMBL" id="JBEPCU010000039">
    <property type="protein sequence ID" value="MER6976383.1"/>
    <property type="molecule type" value="Genomic_DNA"/>
</dbReference>
<proteinExistence type="predicted"/>
<dbReference type="RefSeq" id="WP_086725012.1">
    <property type="nucleotide sequence ID" value="NZ_MUBM01000077.1"/>
</dbReference>
<comment type="caution">
    <text evidence="1">The sequence shown here is derived from an EMBL/GenBank/DDBJ whole genome shotgun (WGS) entry which is preliminary data.</text>
</comment>
<evidence type="ECO:0000313" key="2">
    <source>
        <dbReference type="Proteomes" id="UP001458415"/>
    </source>
</evidence>
<dbReference type="Proteomes" id="UP001458415">
    <property type="component" value="Unassembled WGS sequence"/>
</dbReference>